<dbReference type="Gene3D" id="3.40.50.12090">
    <property type="match status" value="1"/>
</dbReference>
<evidence type="ECO:0000313" key="3">
    <source>
        <dbReference type="Proteomes" id="UP000321234"/>
    </source>
</evidence>
<protein>
    <recommendedName>
        <fullName evidence="4">Cell wall binding repeat 2</fullName>
    </recommendedName>
</protein>
<accession>A0A5C8ZMM0</accession>
<dbReference type="InterPro" id="IPR007253">
    <property type="entry name" value="Cell_wall-bd_2"/>
</dbReference>
<comment type="caution">
    <text evidence="2">The sequence shown here is derived from an EMBL/GenBank/DDBJ whole genome shotgun (WGS) entry which is preliminary data.</text>
</comment>
<dbReference type="InterPro" id="IPR051922">
    <property type="entry name" value="Bact_Sporulation_Assoc"/>
</dbReference>
<organism evidence="2 3">
    <name type="scientific">Quadrisphaera setariae</name>
    <dbReference type="NCBI Taxonomy" id="2593304"/>
    <lineage>
        <taxon>Bacteria</taxon>
        <taxon>Bacillati</taxon>
        <taxon>Actinomycetota</taxon>
        <taxon>Actinomycetes</taxon>
        <taxon>Kineosporiales</taxon>
        <taxon>Kineosporiaceae</taxon>
        <taxon>Quadrisphaera</taxon>
    </lineage>
</organism>
<evidence type="ECO:0000256" key="1">
    <source>
        <dbReference type="SAM" id="SignalP"/>
    </source>
</evidence>
<dbReference type="Proteomes" id="UP000321234">
    <property type="component" value="Unassembled WGS sequence"/>
</dbReference>
<evidence type="ECO:0008006" key="4">
    <source>
        <dbReference type="Google" id="ProtNLM"/>
    </source>
</evidence>
<sequence length="862" mass="84582">MRRALPALATTATAAAAGLLGAGALVLPAWADDLGVTAAAGPAAPPAAETVDDDAPTALLSGTLRVLADVDHVSAGSLETARRQAAASLGGAMGPASGPDRRLDPVAPYLQVGGVWVPLRASAVADVAPGSAVTVRVQVPEPVVQAVEGGERLDAVPDGRASATTAISERTLDAAADTSAASSSPLAGASAVAAAAAATPVAAQVVTATKPAATGVTSSQPVTVVAVSMLGGSDSYYSDSTVDSLLSSASDYWGEQTGGAVGFRRDGAVTRYSSSMGCSDPNALWSEAAQRAGFTQGAGKHLLLLLPPQAYASGCSYGLGSVGASPGAGGVTYVTDASWPAIAHELGHNMSLLHANRLQCGSAVDEAVGTSASYRSCSVQEYGDRTDVMSSAAARSDGTPVQATGSASAFELARMGLLGSGGRATVTSTGTTSWTVQPLSSLSGLRSVLVTDPRSGDVYDLEVRANSGRDTFGWGGSTRVTYGLRVLKANDDGGSLLLDPTPTTGTDSNVAVAPGSTFTSAAGGVAVRTTSNADGSVTAQVSVAAAGQEHWQAPATSVTARLQGDDRYGTAAAVSGALVKAPASGQRVFVASGSTFPDALAAGAAAGRAGSPTPVVLVPASGALPDAVAAELRRLSASRITVVGGAKAVDDGVLGQLRAYAGTVDRVQGDDRYGTSAALATAVARDSGSGGGPVFLATGRDFPDALSGAAAAGQLGGSLLLTDPGALSGPTLSALTALRPNRVYVLGGGISDAVVSQVTSAAPGAAVKRLAGADRYETSALVADTAAAQGAGSVVLATGADFPDALTGGPLAVSLRAPLLLVQPTCAPGPVVDEVKKLGATTSTVLGGTRSVSDAAAALNRC</sequence>
<dbReference type="Pfam" id="PF04122">
    <property type="entry name" value="CW_binding_2"/>
    <property type="match status" value="3"/>
</dbReference>
<proteinExistence type="predicted"/>
<dbReference type="OrthoDB" id="3758789at2"/>
<dbReference type="PANTHER" id="PTHR30032:SF8">
    <property type="entry name" value="GERMINATION-SPECIFIC N-ACETYLMURAMOYL-L-ALANINE AMIDASE"/>
    <property type="match status" value="1"/>
</dbReference>
<feature type="chain" id="PRO_5022800952" description="Cell wall binding repeat 2" evidence="1">
    <location>
        <begin position="32"/>
        <end position="862"/>
    </location>
</feature>
<reference evidence="2 3" key="1">
    <citation type="submission" date="2019-07" db="EMBL/GenBank/DDBJ databases">
        <title>Quadrisphaera sp. strain DD2A genome sequencing and assembly.</title>
        <authorList>
            <person name="Kim I."/>
        </authorList>
    </citation>
    <scope>NUCLEOTIDE SEQUENCE [LARGE SCALE GENOMIC DNA]</scope>
    <source>
        <strain evidence="2 3">DD2A</strain>
    </source>
</reference>
<dbReference type="PANTHER" id="PTHR30032">
    <property type="entry name" value="N-ACETYLMURAMOYL-L-ALANINE AMIDASE-RELATED"/>
    <property type="match status" value="1"/>
</dbReference>
<keyword evidence="1" id="KW-0732">Signal</keyword>
<dbReference type="RefSeq" id="WP_147924651.1">
    <property type="nucleotide sequence ID" value="NZ_VKAC01000001.1"/>
</dbReference>
<gene>
    <name evidence="2" type="ORF">FMM08_02170</name>
</gene>
<keyword evidence="3" id="KW-1185">Reference proteome</keyword>
<dbReference type="EMBL" id="VKAC01000001">
    <property type="protein sequence ID" value="TXR58040.1"/>
    <property type="molecule type" value="Genomic_DNA"/>
</dbReference>
<evidence type="ECO:0000313" key="2">
    <source>
        <dbReference type="EMBL" id="TXR58040.1"/>
    </source>
</evidence>
<dbReference type="AlphaFoldDB" id="A0A5C8ZMM0"/>
<feature type="signal peptide" evidence="1">
    <location>
        <begin position="1"/>
        <end position="31"/>
    </location>
</feature>
<name>A0A5C8ZMM0_9ACTN</name>